<gene>
    <name evidence="1" type="ORF">Fmac_030931</name>
</gene>
<sequence length="53" mass="6076">MTKNIIKRSKMNFHGLHMNCNTSSSADHQELLPFLLLVVHDMLIDALKNNIDL</sequence>
<dbReference type="Proteomes" id="UP001603857">
    <property type="component" value="Unassembled WGS sequence"/>
</dbReference>
<evidence type="ECO:0000313" key="2">
    <source>
        <dbReference type="Proteomes" id="UP001603857"/>
    </source>
</evidence>
<name>A0ABD1L0K8_9FABA</name>
<comment type="caution">
    <text evidence="1">The sequence shown here is derived from an EMBL/GenBank/DDBJ whole genome shotgun (WGS) entry which is preliminary data.</text>
</comment>
<accession>A0ABD1L0K8</accession>
<keyword evidence="2" id="KW-1185">Reference proteome</keyword>
<protein>
    <submittedName>
        <fullName evidence="1">Uncharacterized protein</fullName>
    </submittedName>
</protein>
<reference evidence="1 2" key="1">
    <citation type="submission" date="2024-08" db="EMBL/GenBank/DDBJ databases">
        <title>Insights into the chromosomal genome structure of Flemingia macrophylla.</title>
        <authorList>
            <person name="Ding Y."/>
            <person name="Zhao Y."/>
            <person name="Bi W."/>
            <person name="Wu M."/>
            <person name="Zhao G."/>
            <person name="Gong Y."/>
            <person name="Li W."/>
            <person name="Zhang P."/>
        </authorList>
    </citation>
    <scope>NUCLEOTIDE SEQUENCE [LARGE SCALE GENOMIC DNA]</scope>
    <source>
        <strain evidence="1">DYQJB</strain>
        <tissue evidence="1">Leaf</tissue>
    </source>
</reference>
<organism evidence="1 2">
    <name type="scientific">Flemingia macrophylla</name>
    <dbReference type="NCBI Taxonomy" id="520843"/>
    <lineage>
        <taxon>Eukaryota</taxon>
        <taxon>Viridiplantae</taxon>
        <taxon>Streptophyta</taxon>
        <taxon>Embryophyta</taxon>
        <taxon>Tracheophyta</taxon>
        <taxon>Spermatophyta</taxon>
        <taxon>Magnoliopsida</taxon>
        <taxon>eudicotyledons</taxon>
        <taxon>Gunneridae</taxon>
        <taxon>Pentapetalae</taxon>
        <taxon>rosids</taxon>
        <taxon>fabids</taxon>
        <taxon>Fabales</taxon>
        <taxon>Fabaceae</taxon>
        <taxon>Papilionoideae</taxon>
        <taxon>50 kb inversion clade</taxon>
        <taxon>NPAAA clade</taxon>
        <taxon>indigoferoid/millettioid clade</taxon>
        <taxon>Phaseoleae</taxon>
        <taxon>Flemingia</taxon>
    </lineage>
</organism>
<dbReference type="EMBL" id="JBGMDY010000011">
    <property type="protein sequence ID" value="KAL2317055.1"/>
    <property type="molecule type" value="Genomic_DNA"/>
</dbReference>
<dbReference type="AlphaFoldDB" id="A0ABD1L0K8"/>
<evidence type="ECO:0000313" key="1">
    <source>
        <dbReference type="EMBL" id="KAL2317055.1"/>
    </source>
</evidence>
<proteinExistence type="predicted"/>